<feature type="non-terminal residue" evidence="1">
    <location>
        <position position="223"/>
    </location>
</feature>
<proteinExistence type="predicted"/>
<dbReference type="AlphaFoldDB" id="A0A5Q4BRD7"/>
<evidence type="ECO:0000313" key="2">
    <source>
        <dbReference type="Proteomes" id="UP000326340"/>
    </source>
</evidence>
<evidence type="ECO:0000313" key="1">
    <source>
        <dbReference type="EMBL" id="TQN69598.1"/>
    </source>
</evidence>
<dbReference type="EMBL" id="PUHP01000498">
    <property type="protein sequence ID" value="TQN69598.1"/>
    <property type="molecule type" value="Genomic_DNA"/>
</dbReference>
<gene>
    <name evidence="1" type="ORF">CSHISOI_05872</name>
</gene>
<accession>A0A5Q4BRD7</accession>
<name>A0A5Q4BRD7_9PEZI</name>
<sequence>MRKSEAPALSGERSRAIIRKRTLMKGKPLPLLLLFAAVAGIATAQVSPNSFTVSGSIYIGCAVLNNVAAETFDFPVNEPTPQLCHPIPYSGSPFWFLRRRGRAPAVLIALAARVASAARVALTVPFKYVGLHSRNFTAVYISNVFQRLSDEQRYFDIGVPEQQYRGRTVLFKWLQLRFKRFSDDLITFDFHLYHHHSHHYIQLGNHTGYCGRPCRDTDPYHGQ</sequence>
<dbReference type="OrthoDB" id="10436547at2759"/>
<keyword evidence="2" id="KW-1185">Reference proteome</keyword>
<protein>
    <submittedName>
        <fullName evidence="1">Uncharacterized protein</fullName>
    </submittedName>
</protein>
<reference evidence="1 2" key="1">
    <citation type="journal article" date="2019" name="Sci. Rep.">
        <title>Colletotrichum shisoi sp. nov., an anthracnose pathogen of Perilla frutescens in Japan: molecular phylogenetic, morphological and genomic evidence.</title>
        <authorList>
            <person name="Gan P."/>
            <person name="Tsushima A."/>
            <person name="Hiroyama R."/>
            <person name="Narusaka M."/>
            <person name="Takano Y."/>
            <person name="Narusaka Y."/>
            <person name="Kawaradani M."/>
            <person name="Damm U."/>
            <person name="Shirasu K."/>
        </authorList>
    </citation>
    <scope>NUCLEOTIDE SEQUENCE [LARGE SCALE GENOMIC DNA]</scope>
    <source>
        <strain evidence="1 2">PG-2018a</strain>
    </source>
</reference>
<organism evidence="1 2">
    <name type="scientific">Colletotrichum shisoi</name>
    <dbReference type="NCBI Taxonomy" id="2078593"/>
    <lineage>
        <taxon>Eukaryota</taxon>
        <taxon>Fungi</taxon>
        <taxon>Dikarya</taxon>
        <taxon>Ascomycota</taxon>
        <taxon>Pezizomycotina</taxon>
        <taxon>Sordariomycetes</taxon>
        <taxon>Hypocreomycetidae</taxon>
        <taxon>Glomerellales</taxon>
        <taxon>Glomerellaceae</taxon>
        <taxon>Colletotrichum</taxon>
        <taxon>Colletotrichum destructivum species complex</taxon>
    </lineage>
</organism>
<comment type="caution">
    <text evidence="1">The sequence shown here is derived from an EMBL/GenBank/DDBJ whole genome shotgun (WGS) entry which is preliminary data.</text>
</comment>
<dbReference type="Proteomes" id="UP000326340">
    <property type="component" value="Unassembled WGS sequence"/>
</dbReference>